<keyword evidence="3" id="KW-1185">Reference proteome</keyword>
<evidence type="ECO:0000313" key="3">
    <source>
        <dbReference type="Proteomes" id="UP000314294"/>
    </source>
</evidence>
<evidence type="ECO:0000313" key="2">
    <source>
        <dbReference type="EMBL" id="TNN53260.1"/>
    </source>
</evidence>
<sequence length="67" mass="7342">MKDTDGRGADSSLGAAAPNLDTPHPRLSSRRGGRFLYEKASDWLTGAASDAIRCSRVDMKKCFNKQR</sequence>
<dbReference type="Proteomes" id="UP000314294">
    <property type="component" value="Unassembled WGS sequence"/>
</dbReference>
<accession>A0A4Z2GIZ4</accession>
<dbReference type="AlphaFoldDB" id="A0A4Z2GIZ4"/>
<protein>
    <submittedName>
        <fullName evidence="2">Uncharacterized protein</fullName>
    </submittedName>
</protein>
<reference evidence="2 3" key="1">
    <citation type="submission" date="2019-03" db="EMBL/GenBank/DDBJ databases">
        <title>First draft genome of Liparis tanakae, snailfish: a comprehensive survey of snailfish specific genes.</title>
        <authorList>
            <person name="Kim W."/>
            <person name="Song I."/>
            <person name="Jeong J.-H."/>
            <person name="Kim D."/>
            <person name="Kim S."/>
            <person name="Ryu S."/>
            <person name="Song J.Y."/>
            <person name="Lee S.K."/>
        </authorList>
    </citation>
    <scope>NUCLEOTIDE SEQUENCE [LARGE SCALE GENOMIC DNA]</scope>
    <source>
        <tissue evidence="2">Muscle</tissue>
    </source>
</reference>
<name>A0A4Z2GIZ4_9TELE</name>
<dbReference type="EMBL" id="SRLO01000521">
    <property type="protein sequence ID" value="TNN53260.1"/>
    <property type="molecule type" value="Genomic_DNA"/>
</dbReference>
<evidence type="ECO:0000256" key="1">
    <source>
        <dbReference type="SAM" id="MobiDB-lite"/>
    </source>
</evidence>
<proteinExistence type="predicted"/>
<organism evidence="2 3">
    <name type="scientific">Liparis tanakae</name>
    <name type="common">Tanaka's snailfish</name>
    <dbReference type="NCBI Taxonomy" id="230148"/>
    <lineage>
        <taxon>Eukaryota</taxon>
        <taxon>Metazoa</taxon>
        <taxon>Chordata</taxon>
        <taxon>Craniata</taxon>
        <taxon>Vertebrata</taxon>
        <taxon>Euteleostomi</taxon>
        <taxon>Actinopterygii</taxon>
        <taxon>Neopterygii</taxon>
        <taxon>Teleostei</taxon>
        <taxon>Neoteleostei</taxon>
        <taxon>Acanthomorphata</taxon>
        <taxon>Eupercaria</taxon>
        <taxon>Perciformes</taxon>
        <taxon>Cottioidei</taxon>
        <taxon>Cottales</taxon>
        <taxon>Liparidae</taxon>
        <taxon>Liparis</taxon>
    </lineage>
</organism>
<comment type="caution">
    <text evidence="2">The sequence shown here is derived from an EMBL/GenBank/DDBJ whole genome shotgun (WGS) entry which is preliminary data.</text>
</comment>
<gene>
    <name evidence="2" type="ORF">EYF80_036551</name>
</gene>
<feature type="region of interest" description="Disordered" evidence="1">
    <location>
        <begin position="1"/>
        <end position="32"/>
    </location>
</feature>